<dbReference type="AlphaFoldDB" id="A0A1X1RJ25"/>
<dbReference type="OrthoDB" id="4752248at2"/>
<organism evidence="1 2">
    <name type="scientific">Mycolicibacterium fallax</name>
    <name type="common">Mycobacterium fallax</name>
    <dbReference type="NCBI Taxonomy" id="1793"/>
    <lineage>
        <taxon>Bacteria</taxon>
        <taxon>Bacillati</taxon>
        <taxon>Actinomycetota</taxon>
        <taxon>Actinomycetes</taxon>
        <taxon>Mycobacteriales</taxon>
        <taxon>Mycobacteriaceae</taxon>
        <taxon>Mycolicibacterium</taxon>
    </lineage>
</organism>
<reference evidence="1 2" key="1">
    <citation type="submission" date="2016-01" db="EMBL/GenBank/DDBJ databases">
        <title>The new phylogeny of the genus Mycobacterium.</title>
        <authorList>
            <person name="Tarcisio F."/>
            <person name="Conor M."/>
            <person name="Antonella G."/>
            <person name="Elisabetta G."/>
            <person name="Giulia F.S."/>
            <person name="Sara T."/>
            <person name="Anna F."/>
            <person name="Clotilde B."/>
            <person name="Roberto B."/>
            <person name="Veronica D.S."/>
            <person name="Fabio R."/>
            <person name="Monica P."/>
            <person name="Olivier J."/>
            <person name="Enrico T."/>
            <person name="Nicola S."/>
        </authorList>
    </citation>
    <scope>NUCLEOTIDE SEQUENCE [LARGE SCALE GENOMIC DNA]</scope>
    <source>
        <strain evidence="1 2">DSM 44179</strain>
    </source>
</reference>
<protein>
    <submittedName>
        <fullName evidence="1">Uncharacterized protein</fullName>
    </submittedName>
</protein>
<dbReference type="Proteomes" id="UP000193484">
    <property type="component" value="Unassembled WGS sequence"/>
</dbReference>
<keyword evidence="2" id="KW-1185">Reference proteome</keyword>
<comment type="caution">
    <text evidence="1">The sequence shown here is derived from an EMBL/GenBank/DDBJ whole genome shotgun (WGS) entry which is preliminary data.</text>
</comment>
<evidence type="ECO:0000313" key="2">
    <source>
        <dbReference type="Proteomes" id="UP000193484"/>
    </source>
</evidence>
<gene>
    <name evidence="1" type="ORF">AWC04_03805</name>
</gene>
<dbReference type="RefSeq" id="WP_085093260.1">
    <property type="nucleotide sequence ID" value="NZ_AP022603.1"/>
</dbReference>
<accession>A0A1X1RJ25</accession>
<dbReference type="EMBL" id="LQOJ01000019">
    <property type="protein sequence ID" value="ORV07547.1"/>
    <property type="molecule type" value="Genomic_DNA"/>
</dbReference>
<dbReference type="STRING" id="1793.AWC04_03805"/>
<evidence type="ECO:0000313" key="1">
    <source>
        <dbReference type="EMBL" id="ORV07547.1"/>
    </source>
</evidence>
<sequence>MNQPTAITVALLDENSLTVHFKFDELVVLAMRTVHGAVWAPKLHAWVVPRSQADVLEAALSPWVPYVIWHLAEPVNPHHLYVMFSRWASGAGPLPDLGQPWAELLFRAVGPGRADAVFKSLARVLHPDAPGGDAELMKALVAARPVATKNEKGQVA</sequence>
<name>A0A1X1RJ25_MYCFA</name>
<proteinExistence type="predicted"/>